<feature type="compositionally biased region" description="Basic and acidic residues" evidence="2">
    <location>
        <begin position="655"/>
        <end position="670"/>
    </location>
</feature>
<feature type="region of interest" description="Disordered" evidence="2">
    <location>
        <begin position="597"/>
        <end position="682"/>
    </location>
</feature>
<feature type="compositionally biased region" description="Basic and acidic residues" evidence="2">
    <location>
        <begin position="638"/>
        <end position="647"/>
    </location>
</feature>
<gene>
    <name evidence="3" type="ORF">YALI1_B14882g</name>
</gene>
<evidence type="ECO:0000256" key="1">
    <source>
        <dbReference type="SAM" id="Coils"/>
    </source>
</evidence>
<dbReference type="Proteomes" id="UP000182444">
    <property type="component" value="Chromosome 1B"/>
</dbReference>
<protein>
    <submittedName>
        <fullName evidence="3">Uncharacterized protein</fullName>
    </submittedName>
</protein>
<feature type="region of interest" description="Disordered" evidence="2">
    <location>
        <begin position="214"/>
        <end position="237"/>
    </location>
</feature>
<organism evidence="3 4">
    <name type="scientific">Yarrowia lipolytica</name>
    <name type="common">Candida lipolytica</name>
    <dbReference type="NCBI Taxonomy" id="4952"/>
    <lineage>
        <taxon>Eukaryota</taxon>
        <taxon>Fungi</taxon>
        <taxon>Dikarya</taxon>
        <taxon>Ascomycota</taxon>
        <taxon>Saccharomycotina</taxon>
        <taxon>Dipodascomycetes</taxon>
        <taxon>Dipodascales</taxon>
        <taxon>Dipodascales incertae sedis</taxon>
        <taxon>Yarrowia</taxon>
    </lineage>
</organism>
<dbReference type="AlphaFoldDB" id="A0A1D8N7F7"/>
<feature type="compositionally biased region" description="Basic and acidic residues" evidence="2">
    <location>
        <begin position="601"/>
        <end position="617"/>
    </location>
</feature>
<feature type="region of interest" description="Disordered" evidence="2">
    <location>
        <begin position="1"/>
        <end position="39"/>
    </location>
</feature>
<reference evidence="3 4" key="1">
    <citation type="journal article" date="2016" name="PLoS ONE">
        <title>Sequence Assembly of Yarrowia lipolytica Strain W29/CLIB89 Shows Transposable Element Diversity.</title>
        <authorList>
            <person name="Magnan C."/>
            <person name="Yu J."/>
            <person name="Chang I."/>
            <person name="Jahn E."/>
            <person name="Kanomata Y."/>
            <person name="Wu J."/>
            <person name="Zeller M."/>
            <person name="Oakes M."/>
            <person name="Baldi P."/>
            <person name="Sandmeyer S."/>
        </authorList>
    </citation>
    <scope>NUCLEOTIDE SEQUENCE [LARGE SCALE GENOMIC DNA]</scope>
    <source>
        <strain evidence="4">CLIB89(W29)</strain>
    </source>
</reference>
<dbReference type="VEuPathDB" id="FungiDB:YALI0_B11220g"/>
<sequence>MAANKGKAQGGKKKKTGKNSKATGSTPKSAKNQANEADNTPECLKQLQTAMAAFMAILERKLKKSPQQRTQAASLAHVSLVVITGCEDDRAAEHVDSLIPIFNELCEHENPIWTPTGQTTLISTLSDKFTKWASAQGLLYQYTRSLVEGSTNPIEDAPQIVDSATQDYGKIAQTILDYSNGKNGNDNTNGEKEATGPSLDSMIEALSASGVEVLAKEASTQQQSSSPQLSAQPQPKDPKQVAQAFLMFKPYMSQMIEARRYAEQQLHALEANVSRLSLKVEEFERKRGPQLLSKDVEAVYQPDPRLTLENNTKEFMREHFKAFLSQYKLREEHFEKLLKARSSETAVQIMKVKKYRELSRAGWRMASEALDSLSKVDERIQTIESNFTDYKALSSATIESLVQEHESSKRDFKYLELEHEQTKNKTELMNVMMSDVVAYNAELKETLSEFQDLAEAWRVWAEASKPMIETALPDLQMQAMDGILTKTEGLIPREADDPQPPTDEEIEDMLRKGRLEGKTVEQVSQEVISATEHALKLARERREKRANNSSAMAARVNKHVDHVLASQMKSDDAITEKAVKQVVEAAKILDQIKPANSPAKDIAEMPKVDESAPRSVRESATPLPETEKSTPQPHKTSPKKESPKLDTDGYEADVDDTKAGRKAQKTEDKTVPPMAELPEPPTNAAYSAALGLAPDSHLTVYSPVHTDDEDVSREAAHDEADGEDDDDFGFKRYVAYEGDVSSEEDEYFLRAKFGICYHDRYNRRGKATNKDVNSYMGVFGGAPDKSHNLCAHDMGADYGQARFSDRRGHLFSEVLLHDYVQSDDDTSMQNWTDEVEWEEGITPDEDEDEDEDSGSDVDHDDDTKRAAEEKIKAVQNAIDVATGTKTAPPPGSAAAKGVADELEQMLFAKVDERFNSVQIPESFSEEEWKTLKSGSLGGIVPLMLSYMISAFSAGNTLTLDQKFPSFVVASCNWAGSIATINFLTCYYSNSNGYKERYRWDPIGRTIKSIGDISGLLDESRNLCPVTLDLIPFLLFAARALAEVVVHPTWESGDARDNALQTAVKDHESFLSVEDLYRLVLEFRPPLWDHRTGEVYTTLLDALIRSFVSLYMRVSRFPFELDKLAALPVAKPVEGTTPSKNVLDILTKIEDQKSKFLDLEVTKIEQVLLHQASAALRRCITKNVYPEDTSLVVERSVQDKVFAFLAGRGGDETYNKVVAHNQPMLLRALHSNQLDVERIAQLQDAYEKLDGQIASVAQTVNGTGEESANGNGTNGGNN</sequence>
<keyword evidence="1" id="KW-0175">Coiled coil</keyword>
<feature type="compositionally biased region" description="Polar residues" evidence="2">
    <location>
        <begin position="26"/>
        <end position="38"/>
    </location>
</feature>
<dbReference type="RefSeq" id="XP_500749.3">
    <property type="nucleotide sequence ID" value="XM_500749.3"/>
</dbReference>
<accession>A0A1D8N7F7</accession>
<name>A0A1D8N7F7_YARLL</name>
<dbReference type="VEuPathDB" id="FungiDB:YALI0_B11198g"/>
<feature type="coiled-coil region" evidence="1">
    <location>
        <begin position="252"/>
        <end position="286"/>
    </location>
</feature>
<evidence type="ECO:0000256" key="2">
    <source>
        <dbReference type="SAM" id="MobiDB-lite"/>
    </source>
</evidence>
<dbReference type="VEuPathDB" id="FungiDB:YALI1_B14882g"/>
<evidence type="ECO:0000313" key="3">
    <source>
        <dbReference type="EMBL" id="AOW01539.1"/>
    </source>
</evidence>
<feature type="region of interest" description="Disordered" evidence="2">
    <location>
        <begin position="840"/>
        <end position="863"/>
    </location>
</feature>
<evidence type="ECO:0000313" key="4">
    <source>
        <dbReference type="Proteomes" id="UP000182444"/>
    </source>
</evidence>
<feature type="compositionally biased region" description="Acidic residues" evidence="2">
    <location>
        <begin position="840"/>
        <end position="860"/>
    </location>
</feature>
<dbReference type="EMBL" id="CP017554">
    <property type="protein sequence ID" value="AOW01539.1"/>
    <property type="molecule type" value="Genomic_DNA"/>
</dbReference>
<proteinExistence type="predicted"/>
<dbReference type="GeneID" id="2907078"/>
<feature type="compositionally biased region" description="Low complexity" evidence="2">
    <location>
        <begin position="219"/>
        <end position="234"/>
    </location>
</feature>
<dbReference type="KEGG" id="yli:2907078"/>